<evidence type="ECO:0000313" key="7">
    <source>
        <dbReference type="Proteomes" id="UP000291020"/>
    </source>
</evidence>
<keyword evidence="4 5" id="KW-0472">Membrane</keyword>
<dbReference type="PANTHER" id="PTHR32012">
    <property type="entry name" value="TRANSMEMBRANE PROTEIN 182-RELATED"/>
    <property type="match status" value="1"/>
</dbReference>
<evidence type="ECO:0000313" key="6">
    <source>
        <dbReference type="Ensembl" id="ENSGAGP00000010104.1"/>
    </source>
</evidence>
<keyword evidence="2 5" id="KW-0812">Transmembrane</keyword>
<reference evidence="6" key="3">
    <citation type="submission" date="2025-09" db="UniProtKB">
        <authorList>
            <consortium name="Ensembl"/>
        </authorList>
    </citation>
    <scope>IDENTIFICATION</scope>
</reference>
<dbReference type="AlphaFoldDB" id="A0A452H619"/>
<reference evidence="7" key="1">
    <citation type="journal article" date="2017" name="PLoS ONE">
        <title>The Agassiz's desert tortoise genome provides a resource for the conservation of a threatened species.</title>
        <authorList>
            <person name="Tollis M."/>
            <person name="DeNardo D.F."/>
            <person name="Cornelius J.A."/>
            <person name="Dolby G.A."/>
            <person name="Edwards T."/>
            <person name="Henen B.T."/>
            <person name="Karl A.E."/>
            <person name="Murphy R.W."/>
            <person name="Kusumi K."/>
        </authorList>
    </citation>
    <scope>NUCLEOTIDE SEQUENCE [LARGE SCALE GENOMIC DNA]</scope>
</reference>
<proteinExistence type="predicted"/>
<dbReference type="PANTHER" id="PTHR32012:SF2">
    <property type="entry name" value="TRANSMEMBRANE PROTEIN 182"/>
    <property type="match status" value="1"/>
</dbReference>
<feature type="transmembrane region" description="Helical" evidence="5">
    <location>
        <begin position="211"/>
        <end position="236"/>
    </location>
</feature>
<sequence>MKAGIPAFIAGILGGIGVLLFLIAFGTDYWLLATETCGIFEPENKTLHTPEDVVLREVRKEILTFHHEGFFWRCWFYGEDYEETIWNFWFTSQAHPKYCMHGYLFPMPIALGPFPHPSYDATAVYRGFWTAFIILAVAASLAGGFLLVCGVPFYNDRFYKVGGGFLITSGGLFFLLIFLFVMWKEFAADLQKYILLERSEKCMDDVPVNVYYGWSFMFAAAGIPLVLLSGLLFYLVGRSILPAVE</sequence>
<feature type="transmembrane region" description="Helical" evidence="5">
    <location>
        <begin position="161"/>
        <end position="183"/>
    </location>
</feature>
<dbReference type="GO" id="GO:0016020">
    <property type="term" value="C:membrane"/>
    <property type="evidence" value="ECO:0007669"/>
    <property type="project" value="UniProtKB-SubCell"/>
</dbReference>
<evidence type="ECO:0000256" key="3">
    <source>
        <dbReference type="ARBA" id="ARBA00022989"/>
    </source>
</evidence>
<dbReference type="Gene3D" id="1.20.140.150">
    <property type="match status" value="1"/>
</dbReference>
<comment type="subcellular location">
    <subcellularLocation>
        <location evidence="1">Membrane</location>
        <topology evidence="1">Multi-pass membrane protein</topology>
    </subcellularLocation>
</comment>
<dbReference type="Proteomes" id="UP000291020">
    <property type="component" value="Unassembled WGS sequence"/>
</dbReference>
<protein>
    <submittedName>
        <fullName evidence="6">Uncharacterized protein</fullName>
    </submittedName>
</protein>
<evidence type="ECO:0000256" key="2">
    <source>
        <dbReference type="ARBA" id="ARBA00022692"/>
    </source>
</evidence>
<evidence type="ECO:0000256" key="1">
    <source>
        <dbReference type="ARBA" id="ARBA00004141"/>
    </source>
</evidence>
<dbReference type="Ensembl" id="ENSGAGT00000011597.1">
    <property type="protein sequence ID" value="ENSGAGP00000010104.1"/>
    <property type="gene ID" value="ENSGAGG00000007928.1"/>
</dbReference>
<evidence type="ECO:0000256" key="5">
    <source>
        <dbReference type="SAM" id="Phobius"/>
    </source>
</evidence>
<name>A0A452H619_9SAUR</name>
<keyword evidence="7" id="KW-1185">Reference proteome</keyword>
<dbReference type="Pfam" id="PF13903">
    <property type="entry name" value="Claudin_2"/>
    <property type="match status" value="1"/>
</dbReference>
<dbReference type="InterPro" id="IPR026763">
    <property type="entry name" value="TMEM182"/>
</dbReference>
<evidence type="ECO:0000256" key="4">
    <source>
        <dbReference type="ARBA" id="ARBA00023136"/>
    </source>
</evidence>
<reference evidence="6" key="2">
    <citation type="submission" date="2025-08" db="UniProtKB">
        <authorList>
            <consortium name="Ensembl"/>
        </authorList>
    </citation>
    <scope>IDENTIFICATION</scope>
</reference>
<feature type="transmembrane region" description="Helical" evidence="5">
    <location>
        <begin position="7"/>
        <end position="26"/>
    </location>
</feature>
<keyword evidence="3 5" id="KW-1133">Transmembrane helix</keyword>
<accession>A0A452H619</accession>
<organism evidence="6 7">
    <name type="scientific">Gopherus agassizii</name>
    <name type="common">Agassiz's desert tortoise</name>
    <dbReference type="NCBI Taxonomy" id="38772"/>
    <lineage>
        <taxon>Eukaryota</taxon>
        <taxon>Metazoa</taxon>
        <taxon>Chordata</taxon>
        <taxon>Craniata</taxon>
        <taxon>Vertebrata</taxon>
        <taxon>Euteleostomi</taxon>
        <taxon>Archelosauria</taxon>
        <taxon>Testudinata</taxon>
        <taxon>Testudines</taxon>
        <taxon>Cryptodira</taxon>
        <taxon>Durocryptodira</taxon>
        <taxon>Testudinoidea</taxon>
        <taxon>Testudinidae</taxon>
        <taxon>Gopherus</taxon>
    </lineage>
</organism>
<dbReference type="InterPro" id="IPR004031">
    <property type="entry name" value="PMP22/EMP/MP20/Claudin"/>
</dbReference>
<feature type="transmembrane region" description="Helical" evidence="5">
    <location>
        <begin position="128"/>
        <end position="154"/>
    </location>
</feature>